<dbReference type="HOGENOM" id="CLU_015740_0_1_0"/>
<dbReference type="Pfam" id="PF01266">
    <property type="entry name" value="DAO"/>
    <property type="match status" value="1"/>
</dbReference>
<dbReference type="InterPro" id="IPR006076">
    <property type="entry name" value="FAD-dep_OxRdtase"/>
</dbReference>
<feature type="domain" description="FAD dependent oxidoreductase" evidence="6">
    <location>
        <begin position="6"/>
        <end position="347"/>
    </location>
</feature>
<accession>E8N143</accession>
<keyword evidence="3" id="KW-0285">Flavoprotein</keyword>
<dbReference type="InterPro" id="IPR036188">
    <property type="entry name" value="FAD/NAD-bd_sf"/>
</dbReference>
<reference evidence="7 8" key="1">
    <citation type="submission" date="2010-12" db="EMBL/GenBank/DDBJ databases">
        <title>Whole genome sequence of Anaerolinea thermophila UNI-1.</title>
        <authorList>
            <person name="Narita-Yamada S."/>
            <person name="Kishi E."/>
            <person name="Watanabe Y."/>
            <person name="Takasaki K."/>
            <person name="Ankai A."/>
            <person name="Oguchi A."/>
            <person name="Fukui S."/>
            <person name="Takahashi M."/>
            <person name="Yashiro I."/>
            <person name="Hosoyama A."/>
            <person name="Sekiguchi Y."/>
            <person name="Hanada S."/>
            <person name="Fujita N."/>
        </authorList>
    </citation>
    <scope>NUCLEOTIDE SEQUENCE [LARGE SCALE GENOMIC DNA]</scope>
    <source>
        <strain evidence="8">DSM 14523 / JCM 11388 / NBRC 100420 / UNI-1</strain>
    </source>
</reference>
<dbReference type="SUPFAM" id="SSF51905">
    <property type="entry name" value="FAD/NAD(P)-binding domain"/>
    <property type="match status" value="1"/>
</dbReference>
<dbReference type="eggNOG" id="COG0578">
    <property type="taxonomic scope" value="Bacteria"/>
</dbReference>
<evidence type="ECO:0000256" key="2">
    <source>
        <dbReference type="ARBA" id="ARBA00007330"/>
    </source>
</evidence>
<evidence type="ECO:0000256" key="4">
    <source>
        <dbReference type="ARBA" id="ARBA00022827"/>
    </source>
</evidence>
<name>E8N143_ANATU</name>
<dbReference type="Proteomes" id="UP000008922">
    <property type="component" value="Chromosome"/>
</dbReference>
<dbReference type="PRINTS" id="PR01001">
    <property type="entry name" value="FADG3PDH"/>
</dbReference>
<gene>
    <name evidence="7" type="ordered locus">ANT_27600</name>
</gene>
<keyword evidence="5" id="KW-0560">Oxidoreductase</keyword>
<proteinExistence type="inferred from homology"/>
<dbReference type="GO" id="GO:0006072">
    <property type="term" value="P:glycerol-3-phosphate metabolic process"/>
    <property type="evidence" value="ECO:0007669"/>
    <property type="project" value="InterPro"/>
</dbReference>
<evidence type="ECO:0000313" key="8">
    <source>
        <dbReference type="Proteomes" id="UP000008922"/>
    </source>
</evidence>
<protein>
    <submittedName>
        <fullName evidence="7">FAD dependent oxidoreductase family protein</fullName>
    </submittedName>
</protein>
<dbReference type="KEGG" id="atm:ANT_27600"/>
<dbReference type="RefSeq" id="WP_013561134.1">
    <property type="nucleotide sequence ID" value="NC_014960.1"/>
</dbReference>
<organism evidence="7 8">
    <name type="scientific">Anaerolinea thermophila (strain DSM 14523 / JCM 11388 / NBRC 100420 / UNI-1)</name>
    <dbReference type="NCBI Taxonomy" id="926569"/>
    <lineage>
        <taxon>Bacteria</taxon>
        <taxon>Bacillati</taxon>
        <taxon>Chloroflexota</taxon>
        <taxon>Anaerolineae</taxon>
        <taxon>Anaerolineales</taxon>
        <taxon>Anaerolineaceae</taxon>
        <taxon>Anaerolinea</taxon>
    </lineage>
</organism>
<dbReference type="PANTHER" id="PTHR11985:SF15">
    <property type="entry name" value="GLYCEROL-3-PHOSPHATE DEHYDROGENASE, MITOCHONDRIAL"/>
    <property type="match status" value="1"/>
</dbReference>
<dbReference type="EMBL" id="AP012029">
    <property type="protein sequence ID" value="BAJ64786.1"/>
    <property type="molecule type" value="Genomic_DNA"/>
</dbReference>
<evidence type="ECO:0000256" key="1">
    <source>
        <dbReference type="ARBA" id="ARBA00001974"/>
    </source>
</evidence>
<dbReference type="OrthoDB" id="9801699at2"/>
<dbReference type="GO" id="GO:0004368">
    <property type="term" value="F:glycerol-3-phosphate dehydrogenase (quinone) activity"/>
    <property type="evidence" value="ECO:0007669"/>
    <property type="project" value="InterPro"/>
</dbReference>
<evidence type="ECO:0000259" key="6">
    <source>
        <dbReference type="Pfam" id="PF01266"/>
    </source>
</evidence>
<comment type="cofactor">
    <cofactor evidence="1">
        <name>FAD</name>
        <dbReference type="ChEBI" id="CHEBI:57692"/>
    </cofactor>
</comment>
<keyword evidence="4" id="KW-0274">FAD</keyword>
<evidence type="ECO:0000313" key="7">
    <source>
        <dbReference type="EMBL" id="BAJ64786.1"/>
    </source>
</evidence>
<dbReference type="STRING" id="926569.ANT_27600"/>
<sequence length="386" mass="42018">MTKPHAIVIGAGFTGVAIAWDLTQRGFRVSVVERGPIANGTSGRTHGLLHSGARYAVNDQESAIECIQENLILRRIVPDAIEPNGGLFVAVQEEDLAYREKFIEGCAACGIPIRELTPQEVLRLEPNLNPRLLTAFTVPDATFDPLRLALAFAASAKAGGAQFYLYTDVVDLLRDGRGNVCGVKAWNRAADQRFHLPAEVVINATGAWVGQITAMAGVQVPITPTPGVMVAYDKRLTQRAINLLNEPGDGDIVLPQRRMMVVGTTSFTIEDPDYVPVYEDHVALMMERGAALIPALRQTRERGAYMATRPLIGATAPGRSISRTFKAYDHAETDGIEGLVTITGGKATTLRLMAEKTVDVVCRKFGIEVPCRTAETPLLSYRKFYQ</sequence>
<evidence type="ECO:0000256" key="3">
    <source>
        <dbReference type="ARBA" id="ARBA00022630"/>
    </source>
</evidence>
<dbReference type="InParanoid" id="E8N143"/>
<dbReference type="PANTHER" id="PTHR11985">
    <property type="entry name" value="GLYCEROL-3-PHOSPHATE DEHYDROGENASE"/>
    <property type="match status" value="1"/>
</dbReference>
<dbReference type="Gene3D" id="3.50.50.60">
    <property type="entry name" value="FAD/NAD(P)-binding domain"/>
    <property type="match status" value="3"/>
</dbReference>
<evidence type="ECO:0000256" key="5">
    <source>
        <dbReference type="ARBA" id="ARBA00023002"/>
    </source>
</evidence>
<keyword evidence="8" id="KW-1185">Reference proteome</keyword>
<comment type="similarity">
    <text evidence="2">Belongs to the FAD-dependent glycerol-3-phosphate dehydrogenase family.</text>
</comment>
<dbReference type="InterPro" id="IPR000447">
    <property type="entry name" value="G3P_DH_FAD-dep"/>
</dbReference>
<dbReference type="FunCoup" id="E8N143">
    <property type="interactions" value="274"/>
</dbReference>
<dbReference type="AlphaFoldDB" id="E8N143"/>